<evidence type="ECO:0000256" key="3">
    <source>
        <dbReference type="ARBA" id="ARBA00022475"/>
    </source>
</evidence>
<keyword evidence="6" id="KW-0630">Potassium</keyword>
<evidence type="ECO:0000313" key="11">
    <source>
        <dbReference type="EMBL" id="EFM25353.1"/>
    </source>
</evidence>
<dbReference type="GO" id="GO:0015379">
    <property type="term" value="F:potassium:chloride symporter activity"/>
    <property type="evidence" value="ECO:0007669"/>
    <property type="project" value="InterPro"/>
</dbReference>
<reference evidence="11 12" key="1">
    <citation type="submission" date="2010-07" db="EMBL/GenBank/DDBJ databases">
        <authorList>
            <person name="Muzny D."/>
            <person name="Qin X."/>
            <person name="Deng J."/>
            <person name="Jiang H."/>
            <person name="Liu Y."/>
            <person name="Qu J."/>
            <person name="Song X.-Z."/>
            <person name="Zhang L."/>
            <person name="Thornton R."/>
            <person name="Coyle M."/>
            <person name="Francisco L."/>
            <person name="Jackson L."/>
            <person name="Javaid M."/>
            <person name="Korchina V."/>
            <person name="Kovar C."/>
            <person name="Mata R."/>
            <person name="Mathew T."/>
            <person name="Ngo R."/>
            <person name="Nguyen L."/>
            <person name="Nguyen N."/>
            <person name="Okwuonu G."/>
            <person name="Ongeri F."/>
            <person name="Pham C."/>
            <person name="Simmons D."/>
            <person name="Wilczek-Boney K."/>
            <person name="Hale W."/>
            <person name="Jakkamsetti A."/>
            <person name="Pham P."/>
            <person name="Ruth R."/>
            <person name="San Lucas F."/>
            <person name="Warren J."/>
            <person name="Zhang J."/>
            <person name="Zhao Z."/>
            <person name="Zhou C."/>
            <person name="Zhu D."/>
            <person name="Lee S."/>
            <person name="Bess C."/>
            <person name="Blankenburg K."/>
            <person name="Forbes L."/>
            <person name="Fu Q."/>
            <person name="Gubbala S."/>
            <person name="Hirani K."/>
            <person name="Jayaseelan J.C."/>
            <person name="Lara F."/>
            <person name="Munidasa M."/>
            <person name="Palculict T."/>
            <person name="Patil S."/>
            <person name="Pu L.-L."/>
            <person name="Saada N."/>
            <person name="Tang L."/>
            <person name="Weissenberger G."/>
            <person name="Zhu Y."/>
            <person name="Hemphill L."/>
            <person name="Shang Y."/>
            <person name="Youmans B."/>
            <person name="Ayvaz T."/>
            <person name="Ross M."/>
            <person name="Santibanez J."/>
            <person name="Aqrawi P."/>
            <person name="Gross S."/>
            <person name="Joshi V."/>
            <person name="Fowler G."/>
            <person name="Nazareth L."/>
            <person name="Reid J."/>
            <person name="Worley K."/>
            <person name="Petrosino J."/>
            <person name="Highlander S."/>
            <person name="Gibbs R."/>
        </authorList>
    </citation>
    <scope>NUCLEOTIDE SEQUENCE [LARGE SCALE GENOMIC DNA]</scope>
    <source>
        <strain evidence="11 12">ATCC BAA-1640</strain>
    </source>
</reference>
<gene>
    <name evidence="11" type="ORF">HMPREF9225_1002</name>
</gene>
<dbReference type="EC" id="3.6.3.14" evidence="11"/>
<feature type="transmembrane region" description="Helical" evidence="10">
    <location>
        <begin position="355"/>
        <end position="380"/>
    </location>
</feature>
<evidence type="ECO:0000256" key="6">
    <source>
        <dbReference type="ARBA" id="ARBA00022958"/>
    </source>
</evidence>
<name>E0NLG3_9FIRM</name>
<dbReference type="HOGENOM" id="CLU_026429_0_1_9"/>
<evidence type="ECO:0000256" key="10">
    <source>
        <dbReference type="SAM" id="Phobius"/>
    </source>
</evidence>
<feature type="transmembrane region" description="Helical" evidence="10">
    <location>
        <begin position="55"/>
        <end position="74"/>
    </location>
</feature>
<accession>E0NLG3</accession>
<keyword evidence="5 10" id="KW-0812">Transmembrane</keyword>
<evidence type="ECO:0000256" key="8">
    <source>
        <dbReference type="ARBA" id="ARBA00023065"/>
    </source>
</evidence>
<dbReference type="PANTHER" id="PTHR32024">
    <property type="entry name" value="TRK SYSTEM POTASSIUM UPTAKE PROTEIN TRKG-RELATED"/>
    <property type="match status" value="1"/>
</dbReference>
<comment type="subcellular location">
    <subcellularLocation>
        <location evidence="1">Cell membrane</location>
        <topology evidence="1">Multi-pass membrane protein</topology>
    </subcellularLocation>
</comment>
<feature type="transmembrane region" description="Helical" evidence="10">
    <location>
        <begin position="417"/>
        <end position="437"/>
    </location>
</feature>
<keyword evidence="12" id="KW-1185">Reference proteome</keyword>
<keyword evidence="11" id="KW-0378">Hydrolase</keyword>
<keyword evidence="4" id="KW-0633">Potassium transport</keyword>
<evidence type="ECO:0000313" key="12">
    <source>
        <dbReference type="Proteomes" id="UP000003280"/>
    </source>
</evidence>
<evidence type="ECO:0000256" key="9">
    <source>
        <dbReference type="ARBA" id="ARBA00023136"/>
    </source>
</evidence>
<feature type="transmembrane region" description="Helical" evidence="10">
    <location>
        <begin position="21"/>
        <end position="43"/>
    </location>
</feature>
<feature type="transmembrane region" description="Helical" evidence="10">
    <location>
        <begin position="236"/>
        <end position="257"/>
    </location>
</feature>
<feature type="transmembrane region" description="Helical" evidence="10">
    <location>
        <begin position="302"/>
        <end position="335"/>
    </location>
</feature>
<protein>
    <submittedName>
        <fullName evidence="11">Potassium uptake protein, TrkH family</fullName>
        <ecNumber evidence="11">3.6.3.14</ecNumber>
    </submittedName>
</protein>
<keyword evidence="2" id="KW-0813">Transport</keyword>
<dbReference type="GO" id="GO:0016787">
    <property type="term" value="F:hydrolase activity"/>
    <property type="evidence" value="ECO:0007669"/>
    <property type="project" value="UniProtKB-KW"/>
</dbReference>
<dbReference type="GO" id="GO:0005886">
    <property type="term" value="C:plasma membrane"/>
    <property type="evidence" value="ECO:0007669"/>
    <property type="project" value="UniProtKB-SubCell"/>
</dbReference>
<feature type="transmembrane region" description="Helical" evidence="10">
    <location>
        <begin position="170"/>
        <end position="189"/>
    </location>
</feature>
<dbReference type="InterPro" id="IPR003445">
    <property type="entry name" value="Cat_transpt"/>
</dbReference>
<feature type="transmembrane region" description="Helical" evidence="10">
    <location>
        <begin position="86"/>
        <end position="110"/>
    </location>
</feature>
<keyword evidence="9 10" id="KW-0472">Membrane</keyword>
<dbReference type="InterPro" id="IPR004772">
    <property type="entry name" value="TrkH"/>
</dbReference>
<proteinExistence type="predicted"/>
<evidence type="ECO:0000256" key="7">
    <source>
        <dbReference type="ARBA" id="ARBA00022989"/>
    </source>
</evidence>
<feature type="transmembrane region" description="Helical" evidence="10">
    <location>
        <begin position="137"/>
        <end position="158"/>
    </location>
</feature>
<keyword evidence="3" id="KW-1003">Cell membrane</keyword>
<keyword evidence="7 10" id="KW-1133">Transmembrane helix</keyword>
<sequence>MWELIFFKNIMTKIYERIVKNVPLFLGMSFLIVILIGATLLSLPIASVDGNSVGFVNSFFTASSATAVTGLVVANTATQWTMFGKVVIITLIQIGGLGTITLFSIATVLLGKKVSLQQRLLVKEQLNITSMSGIVKWVIYVTKITFLIEFTGALLLSFSLIPKYGFITGVWYSIFHAISAFCNAGFDLFGDSIVSYSGDIYINMIICGLVIMGGLGFLVYMDIYNSRNFRNLKMHSKVVISVSALLLIIGTVATLLIEYNNSLSIGDFGFGHKVLASFFQSTVTRTAGFNSIDIGQVHDATAIIYILLMFIGGSPASTAGGLKTTTFAVMIFSTIGMVRGEHDIVIFNRKIDKEVILRALAITIVCISLVITVTMAVAIIEHDRFEFLDILFESVSAFGTVGMTRGITPHLSDISKIILGFTMFIGRVGPTTIAVGLMKTKPSSIKYASGKILVG</sequence>
<dbReference type="NCBIfam" id="TIGR00933">
    <property type="entry name" value="2a38"/>
    <property type="match status" value="1"/>
</dbReference>
<organism evidence="11 12">
    <name type="scientific">Peptoniphilus duerdenii ATCC BAA-1640</name>
    <dbReference type="NCBI Taxonomy" id="862517"/>
    <lineage>
        <taxon>Bacteria</taxon>
        <taxon>Bacillati</taxon>
        <taxon>Bacillota</taxon>
        <taxon>Tissierellia</taxon>
        <taxon>Tissierellales</taxon>
        <taxon>Peptoniphilaceae</taxon>
        <taxon>Peptoniphilus</taxon>
    </lineage>
</organism>
<evidence type="ECO:0000256" key="4">
    <source>
        <dbReference type="ARBA" id="ARBA00022538"/>
    </source>
</evidence>
<evidence type="ECO:0000256" key="1">
    <source>
        <dbReference type="ARBA" id="ARBA00004651"/>
    </source>
</evidence>
<keyword evidence="8" id="KW-0406">Ion transport</keyword>
<dbReference type="AlphaFoldDB" id="E0NLG3"/>
<dbReference type="Pfam" id="PF02386">
    <property type="entry name" value="TrkH"/>
    <property type="match status" value="1"/>
</dbReference>
<evidence type="ECO:0000256" key="5">
    <source>
        <dbReference type="ARBA" id="ARBA00022692"/>
    </source>
</evidence>
<dbReference type="PANTHER" id="PTHR32024:SF1">
    <property type="entry name" value="KTR SYSTEM POTASSIUM UPTAKE PROTEIN B"/>
    <property type="match status" value="1"/>
</dbReference>
<dbReference type="Proteomes" id="UP000003280">
    <property type="component" value="Unassembled WGS sequence"/>
</dbReference>
<dbReference type="STRING" id="862517.HMPREF9225_1002"/>
<dbReference type="eggNOG" id="COG0168">
    <property type="taxonomic scope" value="Bacteria"/>
</dbReference>
<dbReference type="RefSeq" id="WP_008901816.1">
    <property type="nucleotide sequence ID" value="NZ_GL397071.1"/>
</dbReference>
<evidence type="ECO:0000256" key="2">
    <source>
        <dbReference type="ARBA" id="ARBA00022448"/>
    </source>
</evidence>
<comment type="caution">
    <text evidence="11">The sequence shown here is derived from an EMBL/GenBank/DDBJ whole genome shotgun (WGS) entry which is preliminary data.</text>
</comment>
<dbReference type="EMBL" id="AEEH01000039">
    <property type="protein sequence ID" value="EFM25353.1"/>
    <property type="molecule type" value="Genomic_DNA"/>
</dbReference>
<feature type="transmembrane region" description="Helical" evidence="10">
    <location>
        <begin position="201"/>
        <end position="224"/>
    </location>
</feature>